<evidence type="ECO:0000256" key="7">
    <source>
        <dbReference type="ARBA" id="ARBA00023601"/>
    </source>
</evidence>
<dbReference type="Proteomes" id="UP000235093">
    <property type="component" value="Unassembled WGS sequence"/>
</dbReference>
<evidence type="ECO:0000256" key="3">
    <source>
        <dbReference type="ARBA" id="ARBA00022691"/>
    </source>
</evidence>
<evidence type="ECO:0000256" key="5">
    <source>
        <dbReference type="ARBA" id="ARBA00023004"/>
    </source>
</evidence>
<evidence type="ECO:0000313" key="11">
    <source>
        <dbReference type="Proteomes" id="UP000234891"/>
    </source>
</evidence>
<dbReference type="InterPro" id="IPR023867">
    <property type="entry name" value="Sulphatase_maturase_rSAM"/>
</dbReference>
<dbReference type="SFLD" id="SFLDG01386">
    <property type="entry name" value="main_SPASM_domain-containing"/>
    <property type="match status" value="1"/>
</dbReference>
<dbReference type="GO" id="GO:0051539">
    <property type="term" value="F:4 iron, 4 sulfur cluster binding"/>
    <property type="evidence" value="ECO:0007669"/>
    <property type="project" value="UniProtKB-KW"/>
</dbReference>
<keyword evidence="5" id="KW-0408">Iron</keyword>
<sequence length="514" mass="59566">MGENNQILQEMIKELQKKLPDGRPIGITFSTEEKKYYYDTVTGKIITCDDLAYQIAEKILDGKVNEIVQLSESENLIESIRNIIDVIEHEKIFALSKFEKMVDFGEYEDLIQNQLEQLTLELTEKCNLRCGYCIYNEACEKNRDFGDKDMDEETALKAIDYAKTHSGKTDTLHIGYYGGEPLVNYPVMIKSMRYALETMKNRKLHFAFTTNAVLLTKDKCKELAEIPNLSVTVSLDGPEKWHDFYRRNMHGDGSFHQTLQGIKNLVDAFGYDRAKENILFSMVYAPPYSEERLEETQKFFEELKWLPSECVKFITYPDEESMDTIYKYLQKNQLLEAAKWGNTELDFSLSDYSHKHEKQPGMFTEKLMTDSYLPIRKRAIFDVVMDSIRMNGCCVPGQRKLYVTVNGEFRICERVGNIPTIGNIENGIDIDKVKKIYIDGYRNESMKKCSSCWYARICSICYCGCYTGEKFDLGKKTEMCEERKASCLRSLKAYFEALENDIHAMDHLDSITVK</sequence>
<dbReference type="PROSITE" id="PS01305">
    <property type="entry name" value="MOAA_NIFB_PQQE"/>
    <property type="match status" value="1"/>
</dbReference>
<evidence type="ECO:0000256" key="4">
    <source>
        <dbReference type="ARBA" id="ARBA00022723"/>
    </source>
</evidence>
<dbReference type="SUPFAM" id="SSF102114">
    <property type="entry name" value="Radical SAM enzymes"/>
    <property type="match status" value="1"/>
</dbReference>
<comment type="cofactor">
    <cofactor evidence="1">
        <name>[4Fe-4S] cluster</name>
        <dbReference type="ChEBI" id="CHEBI:49883"/>
    </cofactor>
</comment>
<keyword evidence="6" id="KW-0411">Iron-sulfur</keyword>
<comment type="caution">
    <text evidence="10">The sequence shown here is derived from an EMBL/GenBank/DDBJ whole genome shotgun (WGS) entry which is preliminary data.</text>
</comment>
<dbReference type="Proteomes" id="UP000234891">
    <property type="component" value="Unassembled WGS sequence"/>
</dbReference>
<dbReference type="PANTHER" id="PTHR43273:SF3">
    <property type="entry name" value="ANAEROBIC SULFATASE-MATURATING ENZYME HOMOLOG ASLB-RELATED"/>
    <property type="match status" value="1"/>
</dbReference>
<dbReference type="InterPro" id="IPR058240">
    <property type="entry name" value="rSAM_sf"/>
</dbReference>
<proteinExistence type="inferred from homology"/>
<organism evidence="10 11">
    <name type="scientific">Mediterraneibacter gnavus</name>
    <name type="common">Ruminococcus gnavus</name>
    <dbReference type="NCBI Taxonomy" id="33038"/>
    <lineage>
        <taxon>Bacteria</taxon>
        <taxon>Bacillati</taxon>
        <taxon>Bacillota</taxon>
        <taxon>Clostridia</taxon>
        <taxon>Lachnospirales</taxon>
        <taxon>Lachnospiraceae</taxon>
        <taxon>Mediterraneibacter</taxon>
    </lineage>
</organism>
<keyword evidence="3" id="KW-0949">S-adenosyl-L-methionine</keyword>
<dbReference type="EMBL" id="NIHT01000037">
    <property type="protein sequence ID" value="PLT71303.1"/>
    <property type="molecule type" value="Genomic_DNA"/>
</dbReference>
<evidence type="ECO:0000256" key="2">
    <source>
        <dbReference type="ARBA" id="ARBA00022485"/>
    </source>
</evidence>
<evidence type="ECO:0000256" key="6">
    <source>
        <dbReference type="ARBA" id="ARBA00023014"/>
    </source>
</evidence>
<dbReference type="PROSITE" id="PS51918">
    <property type="entry name" value="RADICAL_SAM"/>
    <property type="match status" value="1"/>
</dbReference>
<accession>A0A2N5PA38</accession>
<dbReference type="EMBL" id="NIHS01000016">
    <property type="protein sequence ID" value="PLT72006.1"/>
    <property type="molecule type" value="Genomic_DNA"/>
</dbReference>
<gene>
    <name evidence="9" type="ORF">CDL23_15195</name>
    <name evidence="10" type="ORF">CDL26_09965</name>
</gene>
<dbReference type="Gene3D" id="3.20.20.70">
    <property type="entry name" value="Aldolase class I"/>
    <property type="match status" value="1"/>
</dbReference>
<dbReference type="SFLD" id="SFLDS00029">
    <property type="entry name" value="Radical_SAM"/>
    <property type="match status" value="1"/>
</dbReference>
<dbReference type="Pfam" id="PF04055">
    <property type="entry name" value="Radical_SAM"/>
    <property type="match status" value="1"/>
</dbReference>
<dbReference type="InterPro" id="IPR006638">
    <property type="entry name" value="Elp3/MiaA/NifB-like_rSAM"/>
</dbReference>
<keyword evidence="4" id="KW-0479">Metal-binding</keyword>
<dbReference type="GO" id="GO:0016491">
    <property type="term" value="F:oxidoreductase activity"/>
    <property type="evidence" value="ECO:0007669"/>
    <property type="project" value="InterPro"/>
</dbReference>
<reference evidence="11 12" key="1">
    <citation type="journal article" date="2017" name="Genome Med.">
        <title>A novel Ruminococcus gnavus clade enriched in inflammatory bowel disease patients.</title>
        <authorList>
            <person name="Hall A.B."/>
            <person name="Yassour M."/>
            <person name="Sauk J."/>
            <person name="Garner A."/>
            <person name="Jiang X."/>
            <person name="Arthur T."/>
            <person name="Lagoudas G.K."/>
            <person name="Vatanen T."/>
            <person name="Fornelos N."/>
            <person name="Wilson R."/>
            <person name="Bertha M."/>
            <person name="Cohen M."/>
            <person name="Garber J."/>
            <person name="Khalili H."/>
            <person name="Gevers D."/>
            <person name="Ananthakrishnan A.N."/>
            <person name="Kugathasan S."/>
            <person name="Lander E.S."/>
            <person name="Blainey P."/>
            <person name="Vlamakis H."/>
            <person name="Xavier R.J."/>
            <person name="Huttenhower C."/>
        </authorList>
    </citation>
    <scope>NUCLEOTIDE SEQUENCE [LARGE SCALE GENOMIC DNA]</scope>
    <source>
        <strain evidence="10 11">RJX1124</strain>
        <strain evidence="9 12">RJX1125</strain>
    </source>
</reference>
<evidence type="ECO:0000313" key="10">
    <source>
        <dbReference type="EMBL" id="PLT72006.1"/>
    </source>
</evidence>
<dbReference type="InterPro" id="IPR013785">
    <property type="entry name" value="Aldolase_TIM"/>
</dbReference>
<dbReference type="GO" id="GO:0046872">
    <property type="term" value="F:metal ion binding"/>
    <property type="evidence" value="ECO:0007669"/>
    <property type="project" value="UniProtKB-KW"/>
</dbReference>
<evidence type="ECO:0000313" key="12">
    <source>
        <dbReference type="Proteomes" id="UP000235093"/>
    </source>
</evidence>
<name>A0A2N5PA38_MEDGN</name>
<protein>
    <recommendedName>
        <fullName evidence="8">Radical SAM core domain-containing protein</fullName>
    </recommendedName>
</protein>
<dbReference type="SFLD" id="SFLDG01067">
    <property type="entry name" value="SPASM/twitch_domain_containing"/>
    <property type="match status" value="1"/>
</dbReference>
<evidence type="ECO:0000256" key="1">
    <source>
        <dbReference type="ARBA" id="ARBA00001966"/>
    </source>
</evidence>
<dbReference type="AlphaFoldDB" id="A0A2N5PA38"/>
<dbReference type="InterPro" id="IPR007197">
    <property type="entry name" value="rSAM"/>
</dbReference>
<keyword evidence="2" id="KW-0004">4Fe-4S</keyword>
<dbReference type="CDD" id="cd01335">
    <property type="entry name" value="Radical_SAM"/>
    <property type="match status" value="1"/>
</dbReference>
<comment type="similarity">
    <text evidence="7">Belongs to the radical SAM superfamily. Anaerobic sulfatase-maturating enzyme family.</text>
</comment>
<evidence type="ECO:0000259" key="8">
    <source>
        <dbReference type="PROSITE" id="PS51918"/>
    </source>
</evidence>
<feature type="domain" description="Radical SAM core" evidence="8">
    <location>
        <begin position="112"/>
        <end position="355"/>
    </location>
</feature>
<dbReference type="PANTHER" id="PTHR43273">
    <property type="entry name" value="ANAEROBIC SULFATASE-MATURATING ENZYME HOMOLOG ASLB-RELATED"/>
    <property type="match status" value="1"/>
</dbReference>
<dbReference type="InterPro" id="IPR000385">
    <property type="entry name" value="MoaA_NifB_PqqE_Fe-S-bd_CS"/>
</dbReference>
<dbReference type="GO" id="GO:0032324">
    <property type="term" value="P:molybdopterin cofactor biosynthetic process"/>
    <property type="evidence" value="ECO:0007669"/>
    <property type="project" value="UniProtKB-ARBA"/>
</dbReference>
<dbReference type="SFLD" id="SFLDG01384">
    <property type="entry name" value="thioether_bond_formation_requi"/>
    <property type="match status" value="1"/>
</dbReference>
<dbReference type="RefSeq" id="WP_101870834.1">
    <property type="nucleotide sequence ID" value="NZ_NIHS01000016.1"/>
</dbReference>
<dbReference type="SMART" id="SM00729">
    <property type="entry name" value="Elp3"/>
    <property type="match status" value="1"/>
</dbReference>
<evidence type="ECO:0000313" key="9">
    <source>
        <dbReference type="EMBL" id="PLT71303.1"/>
    </source>
</evidence>